<evidence type="ECO:0000256" key="1">
    <source>
        <dbReference type="SAM" id="MobiDB-lite"/>
    </source>
</evidence>
<protein>
    <submittedName>
        <fullName evidence="2">Uncharacterized protein</fullName>
    </submittedName>
</protein>
<comment type="caution">
    <text evidence="2">The sequence shown here is derived from an EMBL/GenBank/DDBJ whole genome shotgun (WGS) entry which is preliminary data.</text>
</comment>
<dbReference type="EMBL" id="JAACNO010000900">
    <property type="protein sequence ID" value="KAF4144075.1"/>
    <property type="molecule type" value="Genomic_DNA"/>
</dbReference>
<feature type="region of interest" description="Disordered" evidence="1">
    <location>
        <begin position="1"/>
        <end position="26"/>
    </location>
</feature>
<gene>
    <name evidence="2" type="ORF">GN958_ATG06728</name>
</gene>
<proteinExistence type="predicted"/>
<evidence type="ECO:0000313" key="3">
    <source>
        <dbReference type="Proteomes" id="UP000704712"/>
    </source>
</evidence>
<name>A0A8S9USY2_PHYIN</name>
<sequence length="78" mass="8636">MDWKGEGFQMHGGHLQGRTRTGNGTLSLAAPDSRQFVVNFGLEMGPGERKRTQLITIKLTTSVRHNLWIQAERSSAVA</sequence>
<organism evidence="2 3">
    <name type="scientific">Phytophthora infestans</name>
    <name type="common">Potato late blight agent</name>
    <name type="synonym">Botrytis infestans</name>
    <dbReference type="NCBI Taxonomy" id="4787"/>
    <lineage>
        <taxon>Eukaryota</taxon>
        <taxon>Sar</taxon>
        <taxon>Stramenopiles</taxon>
        <taxon>Oomycota</taxon>
        <taxon>Peronosporomycetes</taxon>
        <taxon>Peronosporales</taxon>
        <taxon>Peronosporaceae</taxon>
        <taxon>Phytophthora</taxon>
    </lineage>
</organism>
<accession>A0A8S9USY2</accession>
<evidence type="ECO:0000313" key="2">
    <source>
        <dbReference type="EMBL" id="KAF4144075.1"/>
    </source>
</evidence>
<reference evidence="2" key="1">
    <citation type="submission" date="2020-03" db="EMBL/GenBank/DDBJ databases">
        <title>Hybrid Assembly of Korean Phytophthora infestans isolates.</title>
        <authorList>
            <person name="Prokchorchik M."/>
            <person name="Lee Y."/>
            <person name="Seo J."/>
            <person name="Cho J.-H."/>
            <person name="Park Y.-E."/>
            <person name="Jang D.-C."/>
            <person name="Im J.-S."/>
            <person name="Choi J.-G."/>
            <person name="Park H.-J."/>
            <person name="Lee G.-B."/>
            <person name="Lee Y.-G."/>
            <person name="Hong S.-Y."/>
            <person name="Cho K."/>
            <person name="Sohn K.H."/>
        </authorList>
    </citation>
    <scope>NUCLEOTIDE SEQUENCE</scope>
    <source>
        <strain evidence="2">KR_2_A2</strain>
    </source>
</reference>
<dbReference type="Proteomes" id="UP000704712">
    <property type="component" value="Unassembled WGS sequence"/>
</dbReference>
<dbReference type="AlphaFoldDB" id="A0A8S9USY2"/>